<dbReference type="GO" id="GO:0008270">
    <property type="term" value="F:zinc ion binding"/>
    <property type="evidence" value="ECO:0007669"/>
    <property type="project" value="UniProtKB-KW"/>
</dbReference>
<evidence type="ECO:0000313" key="9">
    <source>
        <dbReference type="EMBL" id="JAV04435.1"/>
    </source>
</evidence>
<sequence>MGRKKKKASKPWCWYCNREFDDDKMLVQHQKAKHFKCHICHKKLYTGPGLSIHCMQVHKETIDKVPNSLPNRSNIEIEIYGMEGIPAEDIREHERAKNGNKSDSDDDEPTSKRTKPELGGMGAAMPVMPNMMAPHLLGQYGQMNPMLGHMGPIPPGAYMNPGAGMPMMNPHMLGAPGRPLFPSASHPGSAMTSSMPAKPTFPAYSNATISAPPTTNTSGNVSTPPVSDAYKAPNTIPASGTTSKIMHPPEDLSLEELRARKSKYERKVMMPTNSAVAAMLGKMPPVHNLPTTSVTLQMSSSYAPATSTTAIMSFPEFSFKHAAAVAAHAAATQQKQFEDLNRAVMMQRLQQARQNGPPLGMMPVVSSPMSMVPQMMRPAMNFAPQTAALLGSNMMRSPSPALGIPGAGGLHSFSTAAGLITPIPGMVPPGMGMMIPGPPMLPMMPPRFR</sequence>
<feature type="domain" description="BED-type" evidence="8">
    <location>
        <begin position="6"/>
        <end position="65"/>
    </location>
</feature>
<dbReference type="GO" id="GO:0003677">
    <property type="term" value="F:DNA binding"/>
    <property type="evidence" value="ECO:0007669"/>
    <property type="project" value="InterPro"/>
</dbReference>
<protein>
    <submittedName>
        <fullName evidence="9">Putative zinc finger protein 207-like isoform x1</fullName>
    </submittedName>
</protein>
<dbReference type="PANTHER" id="PTHR23215:SF0">
    <property type="entry name" value="BUB3-INTERACTING AND GLEBS MOTIF-CONTAINING PROTEIN ZNF207"/>
    <property type="match status" value="1"/>
</dbReference>
<keyword evidence="3 6" id="KW-0863">Zinc-finger</keyword>
<dbReference type="GO" id="GO:0005634">
    <property type="term" value="C:nucleus"/>
    <property type="evidence" value="ECO:0007669"/>
    <property type="project" value="UniProtKB-SubCell"/>
</dbReference>
<organism evidence="9">
    <name type="scientific">Nyssomyia neivai</name>
    <dbReference type="NCBI Taxonomy" id="330878"/>
    <lineage>
        <taxon>Eukaryota</taxon>
        <taxon>Metazoa</taxon>
        <taxon>Ecdysozoa</taxon>
        <taxon>Arthropoda</taxon>
        <taxon>Hexapoda</taxon>
        <taxon>Insecta</taxon>
        <taxon>Pterygota</taxon>
        <taxon>Neoptera</taxon>
        <taxon>Endopterygota</taxon>
        <taxon>Diptera</taxon>
        <taxon>Nematocera</taxon>
        <taxon>Psychodoidea</taxon>
        <taxon>Psychodidae</taxon>
        <taxon>Nyssomyia</taxon>
    </lineage>
</organism>
<evidence type="ECO:0000259" key="8">
    <source>
        <dbReference type="PROSITE" id="PS50808"/>
    </source>
</evidence>
<name>A0A1L8DDH9_9DIPT</name>
<evidence type="ECO:0000256" key="1">
    <source>
        <dbReference type="ARBA" id="ARBA00004123"/>
    </source>
</evidence>
<evidence type="ECO:0000256" key="4">
    <source>
        <dbReference type="ARBA" id="ARBA00022833"/>
    </source>
</evidence>
<evidence type="ECO:0000256" key="2">
    <source>
        <dbReference type="ARBA" id="ARBA00022723"/>
    </source>
</evidence>
<accession>A0A1L8DDH9</accession>
<dbReference type="AlphaFoldDB" id="A0A1L8DDH9"/>
<keyword evidence="2" id="KW-0479">Metal-binding</keyword>
<evidence type="ECO:0000256" key="7">
    <source>
        <dbReference type="SAM" id="MobiDB-lite"/>
    </source>
</evidence>
<comment type="subcellular location">
    <subcellularLocation>
        <location evidence="1">Nucleus</location>
    </subcellularLocation>
</comment>
<keyword evidence="4" id="KW-0862">Zinc</keyword>
<evidence type="ECO:0000256" key="6">
    <source>
        <dbReference type="PROSITE-ProRule" id="PRU00027"/>
    </source>
</evidence>
<dbReference type="InterPro" id="IPR013087">
    <property type="entry name" value="Znf_C2H2_type"/>
</dbReference>
<dbReference type="CDD" id="cd20908">
    <property type="entry name" value="SUF4-like"/>
    <property type="match status" value="1"/>
</dbReference>
<dbReference type="PROSITE" id="PS00028">
    <property type="entry name" value="ZINC_FINGER_C2H2_1"/>
    <property type="match status" value="2"/>
</dbReference>
<feature type="region of interest" description="Disordered" evidence="7">
    <location>
        <begin position="93"/>
        <end position="122"/>
    </location>
</feature>
<dbReference type="InterPro" id="IPR003656">
    <property type="entry name" value="Znf_BED"/>
</dbReference>
<evidence type="ECO:0000256" key="3">
    <source>
        <dbReference type="ARBA" id="ARBA00022771"/>
    </source>
</evidence>
<proteinExistence type="predicted"/>
<dbReference type="EMBL" id="GFDF01009649">
    <property type="protein sequence ID" value="JAV04435.1"/>
    <property type="molecule type" value="Transcribed_RNA"/>
</dbReference>
<reference evidence="9" key="1">
    <citation type="submission" date="2016-12" db="EMBL/GenBank/DDBJ databases">
        <title>An insight into the sialome and mialome of the sand fly, Nyssomyia neivai.</title>
        <authorList>
            <person name="Sebastian V."/>
            <person name="Goulart T.M."/>
            <person name="Oliveira W."/>
            <person name="Calvo E."/>
            <person name="Oliveira L.F."/>
            <person name="Pinto M.C."/>
            <person name="Rosselino A.M."/>
            <person name="Ribeiro J.M."/>
        </authorList>
    </citation>
    <scope>NUCLEOTIDE SEQUENCE</scope>
</reference>
<dbReference type="SMART" id="SM00355">
    <property type="entry name" value="ZnF_C2H2"/>
    <property type="match status" value="2"/>
</dbReference>
<dbReference type="PROSITE" id="PS50808">
    <property type="entry name" value="ZF_BED"/>
    <property type="match status" value="1"/>
</dbReference>
<keyword evidence="5" id="KW-0539">Nucleus</keyword>
<feature type="compositionally biased region" description="Basic and acidic residues" evidence="7">
    <location>
        <begin position="93"/>
        <end position="116"/>
    </location>
</feature>
<dbReference type="PANTHER" id="PTHR23215">
    <property type="entry name" value="ZINC FINGER PROTEIN 207"/>
    <property type="match status" value="1"/>
</dbReference>
<evidence type="ECO:0000256" key="5">
    <source>
        <dbReference type="ARBA" id="ARBA00023242"/>
    </source>
</evidence>